<dbReference type="PANTHER" id="PTHR45947:SF3">
    <property type="entry name" value="SULFOQUINOVOSYL TRANSFERASE SQD2"/>
    <property type="match status" value="1"/>
</dbReference>
<evidence type="ECO:0000256" key="2">
    <source>
        <dbReference type="ARBA" id="ARBA00022679"/>
    </source>
</evidence>
<dbReference type="AlphaFoldDB" id="A0AAF1BZK0"/>
<dbReference type="GO" id="GO:1901137">
    <property type="term" value="P:carbohydrate derivative biosynthetic process"/>
    <property type="evidence" value="ECO:0007669"/>
    <property type="project" value="UniProtKB-ARBA"/>
</dbReference>
<dbReference type="CDD" id="cd03801">
    <property type="entry name" value="GT4_PimA-like"/>
    <property type="match status" value="1"/>
</dbReference>
<dbReference type="SUPFAM" id="SSF53756">
    <property type="entry name" value="UDP-Glycosyltransferase/glycogen phosphorylase"/>
    <property type="match status" value="1"/>
</dbReference>
<dbReference type="GO" id="GO:0016758">
    <property type="term" value="F:hexosyltransferase activity"/>
    <property type="evidence" value="ECO:0007669"/>
    <property type="project" value="TreeGrafter"/>
</dbReference>
<dbReference type="Pfam" id="PF13579">
    <property type="entry name" value="Glyco_trans_4_4"/>
    <property type="match status" value="1"/>
</dbReference>
<dbReference type="InterPro" id="IPR050194">
    <property type="entry name" value="Glycosyltransferase_grp1"/>
</dbReference>
<dbReference type="Pfam" id="PF13692">
    <property type="entry name" value="Glyco_trans_1_4"/>
    <property type="match status" value="1"/>
</dbReference>
<dbReference type="EC" id="2.4.-.-" evidence="4"/>
<accession>A0AAF1BZK0</accession>
<reference evidence="4" key="1">
    <citation type="submission" date="2017-12" db="EMBL/GenBank/DDBJ databases">
        <authorList>
            <person name="Thomas-White K."/>
            <person name="Wolfe A.J."/>
        </authorList>
    </citation>
    <scope>NUCLEOTIDE SEQUENCE</scope>
    <source>
        <strain evidence="4">UMB0763</strain>
    </source>
</reference>
<evidence type="ECO:0000313" key="5">
    <source>
        <dbReference type="Proteomes" id="UP000234560"/>
    </source>
</evidence>
<dbReference type="InterPro" id="IPR028098">
    <property type="entry name" value="Glyco_trans_4-like_N"/>
</dbReference>
<evidence type="ECO:0000256" key="1">
    <source>
        <dbReference type="ARBA" id="ARBA00022676"/>
    </source>
</evidence>
<dbReference type="KEGG" id="cpyr:CYJ47_02960"/>
<feature type="domain" description="Glycosyltransferase subfamily 4-like N-terminal" evidence="3">
    <location>
        <begin position="133"/>
        <end position="311"/>
    </location>
</feature>
<dbReference type="PANTHER" id="PTHR45947">
    <property type="entry name" value="SULFOQUINOVOSYL TRANSFERASE SQD2"/>
    <property type="match status" value="1"/>
</dbReference>
<dbReference type="GO" id="GO:1903509">
    <property type="term" value="P:liposaccharide metabolic process"/>
    <property type="evidence" value="ECO:0007669"/>
    <property type="project" value="UniProtKB-ARBA"/>
</dbReference>
<protein>
    <submittedName>
        <fullName evidence="4">Glycosyltransferase family 4 protein</fullName>
        <ecNumber evidence="4">2.4.-.-</ecNumber>
    </submittedName>
</protein>
<organism evidence="4 5">
    <name type="scientific">Corynebacterium pyruviciproducens</name>
    <dbReference type="NCBI Taxonomy" id="598660"/>
    <lineage>
        <taxon>Bacteria</taxon>
        <taxon>Bacillati</taxon>
        <taxon>Actinomycetota</taxon>
        <taxon>Actinomycetes</taxon>
        <taxon>Mycobacteriales</taxon>
        <taxon>Corynebacteriaceae</taxon>
        <taxon>Corynebacterium</taxon>
    </lineage>
</organism>
<reference evidence="4" key="2">
    <citation type="submission" date="2023-10" db="EMBL/GenBank/DDBJ databases">
        <authorList>
            <person name="Choi B."/>
        </authorList>
    </citation>
    <scope>NUCLEOTIDE SEQUENCE</scope>
    <source>
        <strain evidence="4">UMB0763</strain>
    </source>
</reference>
<keyword evidence="1 4" id="KW-0328">Glycosyltransferase</keyword>
<keyword evidence="2 4" id="KW-0808">Transferase</keyword>
<dbReference type="EMBL" id="CP136958">
    <property type="protein sequence ID" value="WOT02750.1"/>
    <property type="molecule type" value="Genomic_DNA"/>
</dbReference>
<proteinExistence type="predicted"/>
<dbReference type="RefSeq" id="WP_317858530.1">
    <property type="nucleotide sequence ID" value="NZ_CP136958.1"/>
</dbReference>
<name>A0AAF1BZK0_9CORY</name>
<evidence type="ECO:0000313" key="4">
    <source>
        <dbReference type="EMBL" id="WOT02750.1"/>
    </source>
</evidence>
<sequence length="503" mass="56314">MNFFKVQAKFSAITLSISKHSLDPNDIFQRLWFLFKERFVKNELGQSGNNAFNMVLPQAFLIRQGRLSEAIHYEGPERSRFLTRRTQESIGQLTTIIFEGSPLRATTIENFDTSGHPRVLFYLNNSLPHTQSGYTERTHNILTALIDQGATVHAVTRLGYPLLVGKIPHHAVEKIDGVPYERIIPTVYPRSLQARDDEAVRQLVEVARRFKPTVLHTTTDYKNALIVSRAANILGIPWIYEVRGELESTWLSRFPVEEQELASQSDFYTLAHKQETNAMQMASAVISLSEVSKQAMIKRGVAASKIHVVPNAVDESLIGKTYDKHEIRKELGLPDITIIGSITSVVGYEGLDDLLRATALLPDVTCLIVGDGTARPELENLANELGISDRVIFAGHQPNDTIWKWYATLDVFVLPRKDTKVTRVVTPIKALIAQALRIPIVASDLPALREITRNHEQYTPADNPTELATAITISLKNSSPSKTTTRTQTWTANATQLRSIYSP</sequence>
<dbReference type="Gene3D" id="3.40.50.2000">
    <property type="entry name" value="Glycogen Phosphorylase B"/>
    <property type="match status" value="2"/>
</dbReference>
<gene>
    <name evidence="4" type="ORF">CYJ47_02960</name>
</gene>
<dbReference type="Proteomes" id="UP000234560">
    <property type="component" value="Chromosome"/>
</dbReference>
<evidence type="ECO:0000259" key="3">
    <source>
        <dbReference type="Pfam" id="PF13579"/>
    </source>
</evidence>